<reference evidence="1 2" key="1">
    <citation type="submission" date="2017-04" db="EMBL/GenBank/DDBJ databases">
        <title>Draft Aigarchaeota genome from a New Zealand hot spring.</title>
        <authorList>
            <person name="Reysenbach A.-L."/>
            <person name="Donaho J.A."/>
            <person name="Gerhart J."/>
            <person name="Kelley J.F."/>
            <person name="Kouba K."/>
            <person name="Podar M."/>
            <person name="Stott M."/>
        </authorList>
    </citation>
    <scope>NUCLEOTIDE SEQUENCE [LARGE SCALE GENOMIC DNA]</scope>
    <source>
        <strain evidence="1">NZ13_MG1</strain>
    </source>
</reference>
<protein>
    <recommendedName>
        <fullName evidence="3">Retroviral aspartyl protease</fullName>
    </recommendedName>
</protein>
<dbReference type="AlphaFoldDB" id="A0A2R7Y9R1"/>
<sequence length="134" mass="15177">MLVLKDVEVTIEGKTSRLRALFNSGSSFTIMGYEILGERFGEVKVRKLPETVEAFLLNGQKMIIDGYVDAEIRIEEYRIYDRIYLSKGVVKEIILKGERKPMPELIIGAPTLETWGLELDLKTGEVISRGTLIL</sequence>
<organism evidence="1 2">
    <name type="scientific">Candidatus Terraquivivens tikiterensis</name>
    <dbReference type="NCBI Taxonomy" id="1980982"/>
    <lineage>
        <taxon>Archaea</taxon>
        <taxon>Nitrososphaerota</taxon>
        <taxon>Candidatus Wolframiiraptoraceae</taxon>
        <taxon>Candidatus Terraquivivens</taxon>
    </lineage>
</organism>
<proteinExistence type="predicted"/>
<evidence type="ECO:0000313" key="2">
    <source>
        <dbReference type="Proteomes" id="UP000244066"/>
    </source>
</evidence>
<evidence type="ECO:0000313" key="1">
    <source>
        <dbReference type="EMBL" id="PUA34280.1"/>
    </source>
</evidence>
<dbReference type="Gene3D" id="2.40.70.10">
    <property type="entry name" value="Acid Proteases"/>
    <property type="match status" value="1"/>
</dbReference>
<dbReference type="InterPro" id="IPR021109">
    <property type="entry name" value="Peptidase_aspartic_dom_sf"/>
</dbReference>
<accession>A0A2R7Y9R1</accession>
<dbReference type="Proteomes" id="UP000244066">
    <property type="component" value="Unassembled WGS sequence"/>
</dbReference>
<name>A0A2R7Y9R1_9ARCH</name>
<comment type="caution">
    <text evidence="1">The sequence shown here is derived from an EMBL/GenBank/DDBJ whole genome shotgun (WGS) entry which is preliminary data.</text>
</comment>
<evidence type="ECO:0008006" key="3">
    <source>
        <dbReference type="Google" id="ProtNLM"/>
    </source>
</evidence>
<gene>
    <name evidence="1" type="ORF">B9J98_00050</name>
</gene>
<dbReference type="EMBL" id="NDWU01000001">
    <property type="protein sequence ID" value="PUA34280.1"/>
    <property type="molecule type" value="Genomic_DNA"/>
</dbReference>